<sequence>MPPSQSRLASSSPFPIHPKGLNPSLAAPALRPPVRPLLRRTPAPVQGPAAASATRPGLHGHLRPVGCAPPTRVRRRPAPGRRRLPVTTGGSAAGRRPPVRQRVLLRSRGSQIPPRHPQLLYCWCASPSLLHMPYDMR</sequence>
<protein>
    <submittedName>
        <fullName evidence="2">Uncharacterized protein</fullName>
    </submittedName>
</protein>
<keyword evidence="3" id="KW-1185">Reference proteome</keyword>
<dbReference type="EMBL" id="CM009749">
    <property type="protein sequence ID" value="PUZ77139.1"/>
    <property type="molecule type" value="Genomic_DNA"/>
</dbReference>
<organism evidence="2 3">
    <name type="scientific">Panicum hallii var. hallii</name>
    <dbReference type="NCBI Taxonomy" id="1504633"/>
    <lineage>
        <taxon>Eukaryota</taxon>
        <taxon>Viridiplantae</taxon>
        <taxon>Streptophyta</taxon>
        <taxon>Embryophyta</taxon>
        <taxon>Tracheophyta</taxon>
        <taxon>Spermatophyta</taxon>
        <taxon>Magnoliopsida</taxon>
        <taxon>Liliopsida</taxon>
        <taxon>Poales</taxon>
        <taxon>Poaceae</taxon>
        <taxon>PACMAD clade</taxon>
        <taxon>Panicoideae</taxon>
        <taxon>Panicodae</taxon>
        <taxon>Paniceae</taxon>
        <taxon>Panicinae</taxon>
        <taxon>Panicum</taxon>
        <taxon>Panicum sect. Panicum</taxon>
    </lineage>
</organism>
<dbReference type="AlphaFoldDB" id="A0A2T7FAN3"/>
<dbReference type="Proteomes" id="UP000244336">
    <property type="component" value="Chromosome 1"/>
</dbReference>
<reference evidence="2 3" key="1">
    <citation type="submission" date="2018-04" db="EMBL/GenBank/DDBJ databases">
        <title>WGS assembly of Panicum hallii var. hallii HAL2.</title>
        <authorList>
            <person name="Lovell J."/>
            <person name="Jenkins J."/>
            <person name="Lowry D."/>
            <person name="Mamidi S."/>
            <person name="Sreedasyam A."/>
            <person name="Weng X."/>
            <person name="Barry K."/>
            <person name="Bonette J."/>
            <person name="Campitelli B."/>
            <person name="Daum C."/>
            <person name="Gordon S."/>
            <person name="Gould B."/>
            <person name="Lipzen A."/>
            <person name="MacQueen A."/>
            <person name="Palacio-Mejia J."/>
            <person name="Plott C."/>
            <person name="Shakirov E."/>
            <person name="Shu S."/>
            <person name="Yoshinaga Y."/>
            <person name="Zane M."/>
            <person name="Rokhsar D."/>
            <person name="Grimwood J."/>
            <person name="Schmutz J."/>
            <person name="Juenger T."/>
        </authorList>
    </citation>
    <scope>NUCLEOTIDE SEQUENCE [LARGE SCALE GENOMIC DNA]</scope>
    <source>
        <strain evidence="3">cv. HAL2</strain>
    </source>
</reference>
<proteinExistence type="predicted"/>
<evidence type="ECO:0000313" key="3">
    <source>
        <dbReference type="Proteomes" id="UP000244336"/>
    </source>
</evidence>
<name>A0A2T7FAN3_9POAL</name>
<dbReference type="Gramene" id="PUZ77139">
    <property type="protein sequence ID" value="PUZ77139"/>
    <property type="gene ID" value="GQ55_1G346500"/>
</dbReference>
<feature type="region of interest" description="Disordered" evidence="1">
    <location>
        <begin position="1"/>
        <end position="100"/>
    </location>
</feature>
<gene>
    <name evidence="2" type="ORF">GQ55_1G346500</name>
</gene>
<evidence type="ECO:0000313" key="2">
    <source>
        <dbReference type="EMBL" id="PUZ77139.1"/>
    </source>
</evidence>
<feature type="compositionally biased region" description="Polar residues" evidence="1">
    <location>
        <begin position="1"/>
        <end position="13"/>
    </location>
</feature>
<accession>A0A2T7FAN3</accession>
<evidence type="ECO:0000256" key="1">
    <source>
        <dbReference type="SAM" id="MobiDB-lite"/>
    </source>
</evidence>
<feature type="compositionally biased region" description="Basic residues" evidence="1">
    <location>
        <begin position="72"/>
        <end position="84"/>
    </location>
</feature>